<dbReference type="AlphaFoldDB" id="A0A9R1X2I2"/>
<keyword evidence="8" id="KW-1185">Reference proteome</keyword>
<feature type="domain" description="SWIM-type" evidence="6">
    <location>
        <begin position="755"/>
        <end position="797"/>
    </location>
</feature>
<feature type="compositionally biased region" description="Polar residues" evidence="5">
    <location>
        <begin position="941"/>
        <end position="956"/>
    </location>
</feature>
<dbReference type="InterPro" id="IPR058594">
    <property type="entry name" value="PB1-like_dom_pln"/>
</dbReference>
<feature type="compositionally biased region" description="Polar residues" evidence="5">
    <location>
        <begin position="900"/>
        <end position="910"/>
    </location>
</feature>
<sequence>MVVGHPTIFSIRLFYSGEFTKFPGRRYVKGKERYVDLLDIDEFCVHDIDKMKETLSCVEEGKLLYYHFKRPFSDLDVGLFALASDSDINHLGTYVGKHKLIEVYVEHGKTVLHTYTMSSIPCKVRIEEIVDQPSCSKRLFLEWKETETGDCIRSSKADVVPKKETETDQIDAQCETQGIFDEFDEILNEEPGGNTHESDNKDDVDDSGDSGDSDDSELLVDLDNLLDEPEIDMNEFVLNIDEDLEWVGDLGGSNVKETETREIDDIEVVNNEVFLYESSSDEGESNRRRKSIKAIRRAMENSEARVSDPFYVYQKFTSSKELKDAIRQHAVETRREIDFIKNEKKKQSTIPDLGQLDPCGPSQSNKESEEKKCPWVLYTSKWEQDVDWEIKTYEKEHRCLQTRNVKACTYKFLAKKIVQQIESNPTFPIRALQEQLQREYQVDILKMKVFRAKTEALNQVRGDYAGQYTTLRDYVQELRTRNLGTTVKIEVESEPNPTSETRTFKRIYICLGLLKKGFVAGKRDYLGLDGTFMKGPYPGMILTAMGLDGNNCTYPLAYAVVEAENINSWTWFLRCLGDDIDLQANSNFTFISDRQKGLLQAIGTLYPCAKHRFCLRHIHENMKKIWREKLFQNMLWNCASTTTIQEVNHDMEELRKLNNDCYEWSRAHFTGRAHCDGLLNNLCETINNQIKKARDQPIITYLEYIREYLMLRIVSVQKVINKAVGPLTPIATSVLERNKYDAAQCVGKFCGIGKYHVSGPWMDQCVVDMVQHTCSCRRWELTGISCKHALVAIWDMRKNKQNVGVPEEWVHSTYWLKTWKEMYSFKIEPINGRRMWEKFPCPTTLLPPNHHVPIGRPRKKRRKSAVELKDMVKGGMTSRKDKSVTCSKCKKLGRNKRSCKSQITCDASSSKKGKVGNKAKSVGDGTSIKKGKDGKKDQSAGDGTSSKKGNVGTKAQSVGGGRQSGTQSACDGISRRTRKDGKKGKNSFEKFQNLPSSFEI</sequence>
<evidence type="ECO:0000256" key="4">
    <source>
        <dbReference type="PROSITE-ProRule" id="PRU00325"/>
    </source>
</evidence>
<keyword evidence="3" id="KW-0862">Zinc</keyword>
<dbReference type="PANTHER" id="PTHR31973">
    <property type="entry name" value="POLYPROTEIN, PUTATIVE-RELATED"/>
    <property type="match status" value="1"/>
</dbReference>
<gene>
    <name evidence="7" type="ORF">LSAT_V11C700344640</name>
</gene>
<proteinExistence type="predicted"/>
<dbReference type="InterPro" id="IPR006564">
    <property type="entry name" value="Znf_PMZ"/>
</dbReference>
<dbReference type="Pfam" id="PF10551">
    <property type="entry name" value="MULE"/>
    <property type="match status" value="1"/>
</dbReference>
<comment type="caution">
    <text evidence="7">The sequence shown here is derived from an EMBL/GenBank/DDBJ whole genome shotgun (WGS) entry which is preliminary data.</text>
</comment>
<protein>
    <recommendedName>
        <fullName evidence="6">SWIM-type domain-containing protein</fullName>
    </recommendedName>
</protein>
<keyword evidence="1" id="KW-0479">Metal-binding</keyword>
<dbReference type="InterPro" id="IPR007527">
    <property type="entry name" value="Znf_SWIM"/>
</dbReference>
<evidence type="ECO:0000259" key="6">
    <source>
        <dbReference type="PROSITE" id="PS50966"/>
    </source>
</evidence>
<feature type="compositionally biased region" description="Basic and acidic residues" evidence="5">
    <location>
        <begin position="930"/>
        <end position="939"/>
    </location>
</feature>
<dbReference type="Pfam" id="PF26130">
    <property type="entry name" value="PB1-like"/>
    <property type="match status" value="1"/>
</dbReference>
<evidence type="ECO:0000256" key="1">
    <source>
        <dbReference type="ARBA" id="ARBA00022723"/>
    </source>
</evidence>
<feature type="compositionally biased region" description="Basic residues" evidence="5">
    <location>
        <begin position="975"/>
        <end position="985"/>
    </location>
</feature>
<evidence type="ECO:0000256" key="3">
    <source>
        <dbReference type="ARBA" id="ARBA00022833"/>
    </source>
</evidence>
<feature type="region of interest" description="Disordered" evidence="5">
    <location>
        <begin position="900"/>
        <end position="1000"/>
    </location>
</feature>
<evidence type="ECO:0000313" key="7">
    <source>
        <dbReference type="EMBL" id="KAJ0195969.1"/>
    </source>
</evidence>
<name>A0A9R1X2I2_LACSA</name>
<dbReference type="SMART" id="SM00575">
    <property type="entry name" value="ZnF_PMZ"/>
    <property type="match status" value="1"/>
</dbReference>
<dbReference type="Pfam" id="PF04434">
    <property type="entry name" value="SWIM"/>
    <property type="match status" value="1"/>
</dbReference>
<keyword evidence="2 4" id="KW-0863">Zinc-finger</keyword>
<dbReference type="Proteomes" id="UP000235145">
    <property type="component" value="Unassembled WGS sequence"/>
</dbReference>
<dbReference type="GO" id="GO:0008270">
    <property type="term" value="F:zinc ion binding"/>
    <property type="evidence" value="ECO:0007669"/>
    <property type="project" value="UniProtKB-KW"/>
</dbReference>
<reference evidence="7 8" key="1">
    <citation type="journal article" date="2017" name="Nat. Commun.">
        <title>Genome assembly with in vitro proximity ligation data and whole-genome triplication in lettuce.</title>
        <authorList>
            <person name="Reyes-Chin-Wo S."/>
            <person name="Wang Z."/>
            <person name="Yang X."/>
            <person name="Kozik A."/>
            <person name="Arikit S."/>
            <person name="Song C."/>
            <person name="Xia L."/>
            <person name="Froenicke L."/>
            <person name="Lavelle D.O."/>
            <person name="Truco M.J."/>
            <person name="Xia R."/>
            <person name="Zhu S."/>
            <person name="Xu C."/>
            <person name="Xu H."/>
            <person name="Xu X."/>
            <person name="Cox K."/>
            <person name="Korf I."/>
            <person name="Meyers B.C."/>
            <person name="Michelmore R.W."/>
        </authorList>
    </citation>
    <scope>NUCLEOTIDE SEQUENCE [LARGE SCALE GENOMIC DNA]</scope>
    <source>
        <strain evidence="8">cv. Salinas</strain>
        <tissue evidence="7">Seedlings</tissue>
    </source>
</reference>
<evidence type="ECO:0000313" key="8">
    <source>
        <dbReference type="Proteomes" id="UP000235145"/>
    </source>
</evidence>
<organism evidence="7 8">
    <name type="scientific">Lactuca sativa</name>
    <name type="common">Garden lettuce</name>
    <dbReference type="NCBI Taxonomy" id="4236"/>
    <lineage>
        <taxon>Eukaryota</taxon>
        <taxon>Viridiplantae</taxon>
        <taxon>Streptophyta</taxon>
        <taxon>Embryophyta</taxon>
        <taxon>Tracheophyta</taxon>
        <taxon>Spermatophyta</taxon>
        <taxon>Magnoliopsida</taxon>
        <taxon>eudicotyledons</taxon>
        <taxon>Gunneridae</taxon>
        <taxon>Pentapetalae</taxon>
        <taxon>asterids</taxon>
        <taxon>campanulids</taxon>
        <taxon>Asterales</taxon>
        <taxon>Asteraceae</taxon>
        <taxon>Cichorioideae</taxon>
        <taxon>Cichorieae</taxon>
        <taxon>Lactucinae</taxon>
        <taxon>Lactuca</taxon>
    </lineage>
</organism>
<feature type="region of interest" description="Disordered" evidence="5">
    <location>
        <begin position="188"/>
        <end position="217"/>
    </location>
</feature>
<dbReference type="EMBL" id="NBSK02000007">
    <property type="protein sequence ID" value="KAJ0195969.1"/>
    <property type="molecule type" value="Genomic_DNA"/>
</dbReference>
<feature type="compositionally biased region" description="Acidic residues" evidence="5">
    <location>
        <begin position="202"/>
        <end position="217"/>
    </location>
</feature>
<accession>A0A9R1X2I2</accession>
<feature type="region of interest" description="Disordered" evidence="5">
    <location>
        <begin position="345"/>
        <end position="367"/>
    </location>
</feature>
<feature type="compositionally biased region" description="Polar residues" evidence="5">
    <location>
        <begin position="989"/>
        <end position="1000"/>
    </location>
</feature>
<evidence type="ECO:0000256" key="2">
    <source>
        <dbReference type="ARBA" id="ARBA00022771"/>
    </source>
</evidence>
<evidence type="ECO:0000256" key="5">
    <source>
        <dbReference type="SAM" id="MobiDB-lite"/>
    </source>
</evidence>
<dbReference type="PROSITE" id="PS50966">
    <property type="entry name" value="ZF_SWIM"/>
    <property type="match status" value="1"/>
</dbReference>
<dbReference type="PANTHER" id="PTHR31973:SF190">
    <property type="entry name" value="MULE TRANSPOSASE DOMAIN-CONTAINING PROTEIN"/>
    <property type="match status" value="1"/>
</dbReference>
<dbReference type="InterPro" id="IPR018289">
    <property type="entry name" value="MULE_transposase_dom"/>
</dbReference>